<evidence type="ECO:0000313" key="2">
    <source>
        <dbReference type="EMBL" id="RQP22856.1"/>
    </source>
</evidence>
<reference evidence="2 3" key="1">
    <citation type="submission" date="2018-08" db="EMBL/GenBank/DDBJ databases">
        <authorList>
            <person name="Khan S.A."/>
            <person name="Jeon C.O."/>
            <person name="Chun B.H."/>
            <person name="Jeong S.E."/>
        </authorList>
    </citation>
    <scope>NUCLEOTIDE SEQUENCE [LARGE SCALE GENOMIC DNA]</scope>
    <source>
        <strain evidence="2 3">S-16</strain>
    </source>
</reference>
<reference evidence="2 3" key="2">
    <citation type="submission" date="2018-12" db="EMBL/GenBank/DDBJ databases">
        <title>Rhizobacter gummiphilus sp. nov., a rubber-degrading bacterium isolated from the soil of a botanical garden in Japan.</title>
        <authorList>
            <person name="Shunsuke S.S."/>
        </authorList>
    </citation>
    <scope>NUCLEOTIDE SEQUENCE [LARGE SCALE GENOMIC DNA]</scope>
    <source>
        <strain evidence="2 3">S-16</strain>
    </source>
</reference>
<organism evidence="2 3">
    <name type="scientific">Piscinibacter terrae</name>
    <dbReference type="NCBI Taxonomy" id="2496871"/>
    <lineage>
        <taxon>Bacteria</taxon>
        <taxon>Pseudomonadati</taxon>
        <taxon>Pseudomonadota</taxon>
        <taxon>Betaproteobacteria</taxon>
        <taxon>Burkholderiales</taxon>
        <taxon>Sphaerotilaceae</taxon>
        <taxon>Piscinibacter</taxon>
    </lineage>
</organism>
<dbReference type="Proteomes" id="UP000267464">
    <property type="component" value="Unassembled WGS sequence"/>
</dbReference>
<dbReference type="AlphaFoldDB" id="A0A3N7HP15"/>
<dbReference type="InterPro" id="IPR025293">
    <property type="entry name" value="YfiR/HmsC-like"/>
</dbReference>
<feature type="chain" id="PRO_5018262485" evidence="1">
    <location>
        <begin position="27"/>
        <end position="176"/>
    </location>
</feature>
<evidence type="ECO:0000313" key="3">
    <source>
        <dbReference type="Proteomes" id="UP000267464"/>
    </source>
</evidence>
<dbReference type="RefSeq" id="WP_124542434.1">
    <property type="nucleotide sequence ID" value="NZ_QUSW01000006.1"/>
</dbReference>
<name>A0A3N7HP15_9BURK</name>
<evidence type="ECO:0000256" key="1">
    <source>
        <dbReference type="SAM" id="SignalP"/>
    </source>
</evidence>
<proteinExistence type="predicted"/>
<feature type="signal peptide" evidence="1">
    <location>
        <begin position="1"/>
        <end position="26"/>
    </location>
</feature>
<comment type="caution">
    <text evidence="2">The sequence shown here is derived from an EMBL/GenBank/DDBJ whole genome shotgun (WGS) entry which is preliminary data.</text>
</comment>
<protein>
    <submittedName>
        <fullName evidence="2">YfiR family protein</fullName>
    </submittedName>
</protein>
<accession>A0A3N7HP15</accession>
<sequence>MPAVMRTCWQLIAALWLLFSAAAADAAEPLEYSVKAAYLAKFAIYVDWPPASFTAPGAPIVLCVVGEDPFGNLLDEAVAGQTVQGRSLAVKRLKTMNRESGCHIAYYAGEPKMEALKGIPVLVVTDVQGGAGIINFVLRDNRVRFTVDDETAAQHGLGISSKLLNVALAVRARGAH</sequence>
<keyword evidence="3" id="KW-1185">Reference proteome</keyword>
<dbReference type="Pfam" id="PF13689">
    <property type="entry name" value="DUF4154"/>
    <property type="match status" value="1"/>
</dbReference>
<keyword evidence="1" id="KW-0732">Signal</keyword>
<dbReference type="EMBL" id="QUSW01000006">
    <property type="protein sequence ID" value="RQP22856.1"/>
    <property type="molecule type" value="Genomic_DNA"/>
</dbReference>
<dbReference type="OrthoDB" id="277577at2"/>
<gene>
    <name evidence="2" type="ORF">DZC73_21455</name>
</gene>